<organism evidence="1">
    <name type="scientific">Anguilla anguilla</name>
    <name type="common">European freshwater eel</name>
    <name type="synonym">Muraena anguilla</name>
    <dbReference type="NCBI Taxonomy" id="7936"/>
    <lineage>
        <taxon>Eukaryota</taxon>
        <taxon>Metazoa</taxon>
        <taxon>Chordata</taxon>
        <taxon>Craniata</taxon>
        <taxon>Vertebrata</taxon>
        <taxon>Euteleostomi</taxon>
        <taxon>Actinopterygii</taxon>
        <taxon>Neopterygii</taxon>
        <taxon>Teleostei</taxon>
        <taxon>Anguilliformes</taxon>
        <taxon>Anguillidae</taxon>
        <taxon>Anguilla</taxon>
    </lineage>
</organism>
<evidence type="ECO:0000313" key="1">
    <source>
        <dbReference type="EMBL" id="JAH38010.1"/>
    </source>
</evidence>
<accession>A0A0E9SBE9</accession>
<sequence>MNPLFSPRWLGVFYAREAINLKSMFLALFVQPTT</sequence>
<reference evidence="1" key="2">
    <citation type="journal article" date="2015" name="Fish Shellfish Immunol.">
        <title>Early steps in the European eel (Anguilla anguilla)-Vibrio vulnificus interaction in the gills: Role of the RtxA13 toxin.</title>
        <authorList>
            <person name="Callol A."/>
            <person name="Pajuelo D."/>
            <person name="Ebbesson L."/>
            <person name="Teles M."/>
            <person name="MacKenzie S."/>
            <person name="Amaro C."/>
        </authorList>
    </citation>
    <scope>NUCLEOTIDE SEQUENCE</scope>
</reference>
<dbReference type="AlphaFoldDB" id="A0A0E9SBE9"/>
<reference evidence="1" key="1">
    <citation type="submission" date="2014-11" db="EMBL/GenBank/DDBJ databases">
        <authorList>
            <person name="Amaro Gonzalez C."/>
        </authorList>
    </citation>
    <scope>NUCLEOTIDE SEQUENCE</scope>
</reference>
<protein>
    <submittedName>
        <fullName evidence="1">Uncharacterized protein</fullName>
    </submittedName>
</protein>
<dbReference type="EMBL" id="GBXM01070567">
    <property type="protein sequence ID" value="JAH38010.1"/>
    <property type="molecule type" value="Transcribed_RNA"/>
</dbReference>
<proteinExistence type="predicted"/>
<name>A0A0E9SBE9_ANGAN</name>